<sequence length="189" mass="21593">MILFETDTSVFELLWDLALAFFIVRIAFIYFILTYLSSLFSLFIILNRVIPYNHLTAPARELIAFPIHILTVALWARTVIVYYEIPRVPGFRIAIGLVAGLFMVIAELVGGFVLWEEGYTEWIWETNLLGAGLGILSLTLFEGMPWALMQLEKSEMNETTHRHEEKPIISAVPTIGKTEKVNIEDKKTN</sequence>
<feature type="transmembrane region" description="Helical" evidence="1">
    <location>
        <begin position="91"/>
        <end position="115"/>
    </location>
</feature>
<protein>
    <submittedName>
        <fullName evidence="2">Uncharacterized protein</fullName>
    </submittedName>
</protein>
<dbReference type="EMBL" id="PQXL01000657">
    <property type="protein sequence ID" value="THV44365.1"/>
    <property type="molecule type" value="Genomic_DNA"/>
</dbReference>
<keyword evidence="1" id="KW-0472">Membrane</keyword>
<accession>A0A4S8QMP4</accession>
<organism evidence="2 3">
    <name type="scientific">Botrytis galanthina</name>
    <dbReference type="NCBI Taxonomy" id="278940"/>
    <lineage>
        <taxon>Eukaryota</taxon>
        <taxon>Fungi</taxon>
        <taxon>Dikarya</taxon>
        <taxon>Ascomycota</taxon>
        <taxon>Pezizomycotina</taxon>
        <taxon>Leotiomycetes</taxon>
        <taxon>Helotiales</taxon>
        <taxon>Sclerotiniaceae</taxon>
        <taxon>Botrytis</taxon>
    </lineage>
</organism>
<feature type="transmembrane region" description="Helical" evidence="1">
    <location>
        <begin position="127"/>
        <end position="148"/>
    </location>
</feature>
<proteinExistence type="predicted"/>
<evidence type="ECO:0000313" key="2">
    <source>
        <dbReference type="EMBL" id="THV44365.1"/>
    </source>
</evidence>
<dbReference type="AlphaFoldDB" id="A0A4S8QMP4"/>
<comment type="caution">
    <text evidence="2">The sequence shown here is derived from an EMBL/GenBank/DDBJ whole genome shotgun (WGS) entry which is preliminary data.</text>
</comment>
<reference evidence="2 3" key="1">
    <citation type="submission" date="2017-12" db="EMBL/GenBank/DDBJ databases">
        <title>Comparative genomics of Botrytis spp.</title>
        <authorList>
            <person name="Valero-Jimenez C.A."/>
            <person name="Tapia P."/>
            <person name="Veloso J."/>
            <person name="Silva-Moreno E."/>
            <person name="Staats M."/>
            <person name="Valdes J.H."/>
            <person name="Van Kan J.A.L."/>
        </authorList>
    </citation>
    <scope>NUCLEOTIDE SEQUENCE [LARGE SCALE GENOMIC DNA]</scope>
    <source>
        <strain evidence="2 3">MUCL435</strain>
    </source>
</reference>
<gene>
    <name evidence="2" type="ORF">BGAL_0661g00030</name>
</gene>
<dbReference type="OrthoDB" id="4847749at2759"/>
<dbReference type="Proteomes" id="UP000308671">
    <property type="component" value="Unassembled WGS sequence"/>
</dbReference>
<feature type="transmembrane region" description="Helical" evidence="1">
    <location>
        <begin position="20"/>
        <end position="50"/>
    </location>
</feature>
<feature type="transmembrane region" description="Helical" evidence="1">
    <location>
        <begin position="62"/>
        <end position="85"/>
    </location>
</feature>
<keyword evidence="3" id="KW-1185">Reference proteome</keyword>
<evidence type="ECO:0000313" key="3">
    <source>
        <dbReference type="Proteomes" id="UP000308671"/>
    </source>
</evidence>
<keyword evidence="1" id="KW-1133">Transmembrane helix</keyword>
<evidence type="ECO:0000256" key="1">
    <source>
        <dbReference type="SAM" id="Phobius"/>
    </source>
</evidence>
<keyword evidence="1" id="KW-0812">Transmembrane</keyword>
<name>A0A4S8QMP4_9HELO</name>